<dbReference type="EMBL" id="CAJJDN010000045">
    <property type="protein sequence ID" value="CAD8083305.1"/>
    <property type="molecule type" value="Genomic_DNA"/>
</dbReference>
<evidence type="ECO:0000256" key="1">
    <source>
        <dbReference type="SAM" id="Phobius"/>
    </source>
</evidence>
<accession>A0A8S1N2R2</accession>
<proteinExistence type="predicted"/>
<protein>
    <recommendedName>
        <fullName evidence="4">Transmembrane protein</fullName>
    </recommendedName>
</protein>
<name>A0A8S1N2R2_9CILI</name>
<evidence type="ECO:0008006" key="4">
    <source>
        <dbReference type="Google" id="ProtNLM"/>
    </source>
</evidence>
<keyword evidence="1" id="KW-0812">Transmembrane</keyword>
<dbReference type="Proteomes" id="UP000692954">
    <property type="component" value="Unassembled WGS sequence"/>
</dbReference>
<dbReference type="AlphaFoldDB" id="A0A8S1N2R2"/>
<sequence>MLEKQYFLILSILLIIILYIGFNDQALNNINKLLTIRQIDYLEFYAQGLYLRFIEQLFQQTMEYFDKALTCCLFTCGQYQIAYSMLKNANKIRPNNKIIEQMLEQCSNFL</sequence>
<keyword evidence="1" id="KW-1133">Transmembrane helix</keyword>
<keyword evidence="1" id="KW-0472">Membrane</keyword>
<evidence type="ECO:0000313" key="3">
    <source>
        <dbReference type="Proteomes" id="UP000692954"/>
    </source>
</evidence>
<keyword evidence="3" id="KW-1185">Reference proteome</keyword>
<comment type="caution">
    <text evidence="2">The sequence shown here is derived from an EMBL/GenBank/DDBJ whole genome shotgun (WGS) entry which is preliminary data.</text>
</comment>
<feature type="transmembrane region" description="Helical" evidence="1">
    <location>
        <begin position="6"/>
        <end position="22"/>
    </location>
</feature>
<evidence type="ECO:0000313" key="2">
    <source>
        <dbReference type="EMBL" id="CAD8083305.1"/>
    </source>
</evidence>
<gene>
    <name evidence="2" type="ORF">PSON_ATCC_30995.1.T0450010</name>
</gene>
<reference evidence="2" key="1">
    <citation type="submission" date="2021-01" db="EMBL/GenBank/DDBJ databases">
        <authorList>
            <consortium name="Genoscope - CEA"/>
            <person name="William W."/>
        </authorList>
    </citation>
    <scope>NUCLEOTIDE SEQUENCE</scope>
</reference>
<organism evidence="2 3">
    <name type="scientific">Paramecium sonneborni</name>
    <dbReference type="NCBI Taxonomy" id="65129"/>
    <lineage>
        <taxon>Eukaryota</taxon>
        <taxon>Sar</taxon>
        <taxon>Alveolata</taxon>
        <taxon>Ciliophora</taxon>
        <taxon>Intramacronucleata</taxon>
        <taxon>Oligohymenophorea</taxon>
        <taxon>Peniculida</taxon>
        <taxon>Parameciidae</taxon>
        <taxon>Paramecium</taxon>
    </lineage>
</organism>